<proteinExistence type="predicted"/>
<feature type="region of interest" description="Disordered" evidence="1">
    <location>
        <begin position="108"/>
        <end position="128"/>
    </location>
</feature>
<organism evidence="2 3">
    <name type="scientific">Saguinus oedipus</name>
    <name type="common">Cotton-top tamarin</name>
    <name type="synonym">Oedipomidas oedipus</name>
    <dbReference type="NCBI Taxonomy" id="9490"/>
    <lineage>
        <taxon>Eukaryota</taxon>
        <taxon>Metazoa</taxon>
        <taxon>Chordata</taxon>
        <taxon>Craniata</taxon>
        <taxon>Vertebrata</taxon>
        <taxon>Euteleostomi</taxon>
        <taxon>Mammalia</taxon>
        <taxon>Eutheria</taxon>
        <taxon>Euarchontoglires</taxon>
        <taxon>Primates</taxon>
        <taxon>Haplorrhini</taxon>
        <taxon>Platyrrhini</taxon>
        <taxon>Cebidae</taxon>
        <taxon>Callitrichinae</taxon>
        <taxon>Saguinus</taxon>
    </lineage>
</organism>
<reference evidence="2 3" key="1">
    <citation type="submission" date="2023-05" db="EMBL/GenBank/DDBJ databases">
        <title>B98-5 Cell Line De Novo Hybrid Assembly: An Optical Mapping Approach.</title>
        <authorList>
            <person name="Kananen K."/>
            <person name="Auerbach J.A."/>
            <person name="Kautto E."/>
            <person name="Blachly J.S."/>
        </authorList>
    </citation>
    <scope>NUCLEOTIDE SEQUENCE [LARGE SCALE GENOMIC DNA]</scope>
    <source>
        <strain evidence="2">B95-8</strain>
        <tissue evidence="2">Cell line</tissue>
    </source>
</reference>
<protein>
    <submittedName>
        <fullName evidence="2">Uncharacterized protein</fullName>
    </submittedName>
</protein>
<evidence type="ECO:0000313" key="3">
    <source>
        <dbReference type="Proteomes" id="UP001266305"/>
    </source>
</evidence>
<keyword evidence="3" id="KW-1185">Reference proteome</keyword>
<comment type="caution">
    <text evidence="2">The sequence shown here is derived from an EMBL/GenBank/DDBJ whole genome shotgun (WGS) entry which is preliminary data.</text>
</comment>
<dbReference type="EMBL" id="JASSZA010000013">
    <property type="protein sequence ID" value="KAK2095574.1"/>
    <property type="molecule type" value="Genomic_DNA"/>
</dbReference>
<sequence>MTETTHTNAPIHYQHPVYPDKPALRFLPWAPGMRAECVVGGRRDVAPALLPPLRQPRAKRSPLCSPYPQLSLDMRKKWLGSQSAAGAGRSASRVGGAWEPVYAARRWRCRPRPPGGRGPLAESEARVS</sequence>
<dbReference type="Proteomes" id="UP001266305">
    <property type="component" value="Unassembled WGS sequence"/>
</dbReference>
<evidence type="ECO:0000256" key="1">
    <source>
        <dbReference type="SAM" id="MobiDB-lite"/>
    </source>
</evidence>
<gene>
    <name evidence="2" type="ORF">P7K49_026990</name>
</gene>
<accession>A0ABQ9UFL3</accession>
<evidence type="ECO:0000313" key="2">
    <source>
        <dbReference type="EMBL" id="KAK2095574.1"/>
    </source>
</evidence>
<name>A0ABQ9UFL3_SAGOE</name>